<evidence type="ECO:0000313" key="2">
    <source>
        <dbReference type="EMBL" id="KAK4012822.1"/>
    </source>
</evidence>
<keyword evidence="3" id="KW-1185">Reference proteome</keyword>
<proteinExistence type="predicted"/>
<accession>A0ABQ9ZIS3</accession>
<protein>
    <submittedName>
        <fullName evidence="2">Uncharacterized protein</fullName>
    </submittedName>
</protein>
<reference evidence="2 3" key="1">
    <citation type="journal article" date="2023" name="Nucleic Acids Res.">
        <title>The hologenome of Daphnia magna reveals possible DNA methylation and microbiome-mediated evolution of the host genome.</title>
        <authorList>
            <person name="Chaturvedi A."/>
            <person name="Li X."/>
            <person name="Dhandapani V."/>
            <person name="Marshall H."/>
            <person name="Kissane S."/>
            <person name="Cuenca-Cambronero M."/>
            <person name="Asole G."/>
            <person name="Calvet F."/>
            <person name="Ruiz-Romero M."/>
            <person name="Marangio P."/>
            <person name="Guigo R."/>
            <person name="Rago D."/>
            <person name="Mirbahai L."/>
            <person name="Eastwood N."/>
            <person name="Colbourne J.K."/>
            <person name="Zhou J."/>
            <person name="Mallon E."/>
            <person name="Orsini L."/>
        </authorList>
    </citation>
    <scope>NUCLEOTIDE SEQUENCE [LARGE SCALE GENOMIC DNA]</scope>
    <source>
        <strain evidence="2">LRV0_1</strain>
    </source>
</reference>
<sequence length="91" mass="9959">MNIGEIGLNLCLSETGAVDSLFSNVQALVIGEFPFHALYTRMSGLGEVGGKAEKERRRKGEEKAEKASDRKDACTDKRRREVSQIGDGRSS</sequence>
<feature type="region of interest" description="Disordered" evidence="1">
    <location>
        <begin position="46"/>
        <end position="91"/>
    </location>
</feature>
<evidence type="ECO:0000256" key="1">
    <source>
        <dbReference type="SAM" id="MobiDB-lite"/>
    </source>
</evidence>
<dbReference type="EMBL" id="JAOYFB010000004">
    <property type="protein sequence ID" value="KAK4012822.1"/>
    <property type="molecule type" value="Genomic_DNA"/>
</dbReference>
<organism evidence="2 3">
    <name type="scientific">Daphnia magna</name>
    <dbReference type="NCBI Taxonomy" id="35525"/>
    <lineage>
        <taxon>Eukaryota</taxon>
        <taxon>Metazoa</taxon>
        <taxon>Ecdysozoa</taxon>
        <taxon>Arthropoda</taxon>
        <taxon>Crustacea</taxon>
        <taxon>Branchiopoda</taxon>
        <taxon>Diplostraca</taxon>
        <taxon>Cladocera</taxon>
        <taxon>Anomopoda</taxon>
        <taxon>Daphniidae</taxon>
        <taxon>Daphnia</taxon>
    </lineage>
</organism>
<gene>
    <name evidence="2" type="ORF">OUZ56_025078</name>
</gene>
<dbReference type="Proteomes" id="UP001234178">
    <property type="component" value="Unassembled WGS sequence"/>
</dbReference>
<feature type="compositionally biased region" description="Basic and acidic residues" evidence="1">
    <location>
        <begin position="50"/>
        <end position="82"/>
    </location>
</feature>
<evidence type="ECO:0000313" key="3">
    <source>
        <dbReference type="Proteomes" id="UP001234178"/>
    </source>
</evidence>
<comment type="caution">
    <text evidence="2">The sequence shown here is derived from an EMBL/GenBank/DDBJ whole genome shotgun (WGS) entry which is preliminary data.</text>
</comment>
<name>A0ABQ9ZIS3_9CRUS</name>